<feature type="region of interest" description="Disordered" evidence="1">
    <location>
        <begin position="1"/>
        <end position="23"/>
    </location>
</feature>
<dbReference type="EMBL" id="JAGIOH010000001">
    <property type="protein sequence ID" value="MBP2402688.1"/>
    <property type="molecule type" value="Genomic_DNA"/>
</dbReference>
<sequence>MSTAGQAPLPQRRSGRSTPPAHLNSAVKSALATVRPWQAARWLVSPADPSSEAHTEWARDRPALLRVGRRFDAVRLRANTVHAYAGRADGEAPPRADVERALAGAGITTAVIADPARHWYYALVPPGTAAGWTVRGTECLGRHHFLGVPAPHRVDPPASYWLLAAPDSNSTLCDPGAVHELIRAQRTAAKTGW</sequence>
<keyword evidence="3" id="KW-1185">Reference proteome</keyword>
<protein>
    <recommendedName>
        <fullName evidence="4">Bifunctional DNA primase/polymerase, N-terminal</fullName>
    </recommendedName>
</protein>
<dbReference type="Proteomes" id="UP001519291">
    <property type="component" value="Unassembled WGS sequence"/>
</dbReference>
<organism evidence="2 3">
    <name type="scientific">Streptomyces syringium</name>
    <dbReference type="NCBI Taxonomy" id="76729"/>
    <lineage>
        <taxon>Bacteria</taxon>
        <taxon>Bacillati</taxon>
        <taxon>Actinomycetota</taxon>
        <taxon>Actinomycetes</taxon>
        <taxon>Kitasatosporales</taxon>
        <taxon>Streptomycetaceae</taxon>
        <taxon>Streptomyces</taxon>
    </lineage>
</organism>
<evidence type="ECO:0000313" key="3">
    <source>
        <dbReference type="Proteomes" id="UP001519291"/>
    </source>
</evidence>
<accession>A0ABS4Y433</accession>
<name>A0ABS4Y433_9ACTN</name>
<dbReference type="RefSeq" id="WP_209514755.1">
    <property type="nucleotide sequence ID" value="NZ_JAGIOH010000001.1"/>
</dbReference>
<dbReference type="GeneID" id="91569016"/>
<evidence type="ECO:0008006" key="4">
    <source>
        <dbReference type="Google" id="ProtNLM"/>
    </source>
</evidence>
<proteinExistence type="predicted"/>
<evidence type="ECO:0000313" key="2">
    <source>
        <dbReference type="EMBL" id="MBP2402688.1"/>
    </source>
</evidence>
<evidence type="ECO:0000256" key="1">
    <source>
        <dbReference type="SAM" id="MobiDB-lite"/>
    </source>
</evidence>
<comment type="caution">
    <text evidence="2">The sequence shown here is derived from an EMBL/GenBank/DDBJ whole genome shotgun (WGS) entry which is preliminary data.</text>
</comment>
<reference evidence="2 3" key="1">
    <citation type="submission" date="2021-03" db="EMBL/GenBank/DDBJ databases">
        <title>Sequencing the genomes of 1000 actinobacteria strains.</title>
        <authorList>
            <person name="Klenk H.-P."/>
        </authorList>
    </citation>
    <scope>NUCLEOTIDE SEQUENCE [LARGE SCALE GENOMIC DNA]</scope>
    <source>
        <strain evidence="2 3">DSM 41480</strain>
    </source>
</reference>
<gene>
    <name evidence="2" type="ORF">JO379_002157</name>
</gene>